<proteinExistence type="predicted"/>
<dbReference type="EMBL" id="MU839827">
    <property type="protein sequence ID" value="KAK1760813.1"/>
    <property type="molecule type" value="Genomic_DNA"/>
</dbReference>
<feature type="domain" description="Chromo" evidence="3">
    <location>
        <begin position="23"/>
        <end position="87"/>
    </location>
</feature>
<sequence>MTTASGRRGTRSTRQQTNSDVFYAIRDIVAEERRKGKLYYKIDWEDDPRTGESYEPTWEPAENATREAVADWERFKKTRDQDSDPESQPVRTPNWRAKRRRSAQASATHGRAAERGKADYQSDTSEAGDDSPEWRFVDAIPRGRGQLIVGIPHRPSFDTSVYVLVDPDELSEFNQDKEDGKGAISQTTIPDSQALSDLSLLPSAQDPGKSQHSNDVPAWVPGDPLQDDTSQTLDHSLSIRTDQILDLAEDGVIGDAQDPIRAESGPGIAQPSLDPLRSNHSTPQIPSRQPEPSNQLSEPEPQDLNSSPRFLTQEDLVFPLLEDSSSSAIQATALSALDSCPNIASQNIIVPASGSPVLSSLVTPFQEQATPFQQAAQVVDHPYAHPYAHRQEIRTQTQNWGGSDDECEVIPETVTRTVTRTFHPDEAPGELLDGAVIYSNSRASNGAGLLHLSLTGTASTVNQQPTLSLPRPVTGPSATMAAPPMEENPRSAIEELMDLRTSFFEQPQPRQSSQSPAEPYQPTTEPYHQPDAERYQPEEPLSAVEQLKRDIGLGIASADLPPPEFADLDYQRVPATVAPSDLTTSAEPLSIVDRSLPPSALGILPGITESVELEPSPQGDDEDERRLDQTEFIVTLPMAANSRDRYLRLIAERRATMIEFGDAFAKSLSIVPNDALVSEMDDLYRELLDICDLPSYAADIHDMSPSDMMRHATGTNTKFSFVYEFLNQIRDLNSRVLIMSRPGLTFEYLQAVLSASDFHYTVLGQGDGMMEVAAKGLSIILAQAGDDLTATGGGIDVVVVFDNVARSIELPASLGYDDIGPVVLSLVVTYSLEHIDRQLGQSLTGLERKNALNLAVVTARPFLASPEGGHPEPHELAEIFANFLKNPEGGLSWEPVILPDDVFDLYLSSQAENAENSDIGLHPDGSAQPNPRKRLLEDVDSSTAKRMKTLDLRPSSTYELPARMSDLLKTTLASYGPSDEVETEPVLVPLGRLESVATRMSELQDALSAHGQIETQLREHIKSLEAQIRSHERTTKVTHAKYMELLREQIANDKARKKAEEESAALKSQFDANRSEIQSSKDRIKALEAELAEIKAYLAGSSNPDAAKLAQAEKALEEAQAKVQTLEKKIVSVQGDAEYCRVAYQDASSGAAELGKENLEQKEKIKELERRASENLLKIHEINAKQAEEATLRQMEDMRAMLENRERELDRTREELQKLKNGRRETRQASIPRSPRTGVMSPRNGRGVGSGGSGSRGTSPAPAHDAASSAQQAGMTFLQQPGHRWRAQHPDD</sequence>
<feature type="compositionally biased region" description="Basic and acidic residues" evidence="2">
    <location>
        <begin position="528"/>
        <end position="537"/>
    </location>
</feature>
<evidence type="ECO:0000259" key="3">
    <source>
        <dbReference type="PROSITE" id="PS50013"/>
    </source>
</evidence>
<feature type="compositionally biased region" description="Low complexity" evidence="2">
    <location>
        <begin position="1256"/>
        <end position="1273"/>
    </location>
</feature>
<evidence type="ECO:0000313" key="5">
    <source>
        <dbReference type="Proteomes" id="UP001239445"/>
    </source>
</evidence>
<feature type="compositionally biased region" description="Low complexity" evidence="2">
    <location>
        <begin position="505"/>
        <end position="518"/>
    </location>
</feature>
<feature type="compositionally biased region" description="Basic and acidic residues" evidence="2">
    <location>
        <begin position="1205"/>
        <end position="1227"/>
    </location>
</feature>
<feature type="region of interest" description="Disordered" evidence="2">
    <location>
        <begin position="257"/>
        <end position="307"/>
    </location>
</feature>
<comment type="caution">
    <text evidence="4">The sequence shown here is derived from an EMBL/GenBank/DDBJ whole genome shotgun (WGS) entry which is preliminary data.</text>
</comment>
<dbReference type="CDD" id="cd00024">
    <property type="entry name" value="CD_CSD"/>
    <property type="match status" value="1"/>
</dbReference>
<feature type="region of interest" description="Disordered" evidence="2">
    <location>
        <begin position="505"/>
        <end position="537"/>
    </location>
</feature>
<dbReference type="Gene3D" id="2.40.50.40">
    <property type="match status" value="1"/>
</dbReference>
<dbReference type="InterPro" id="IPR016197">
    <property type="entry name" value="Chromo-like_dom_sf"/>
</dbReference>
<dbReference type="Gene3D" id="3.40.50.12360">
    <property type="match status" value="1"/>
</dbReference>
<keyword evidence="4" id="KW-0418">Kinase</keyword>
<dbReference type="PROSITE" id="PS50013">
    <property type="entry name" value="CHROMO_2"/>
    <property type="match status" value="1"/>
</dbReference>
<feature type="compositionally biased region" description="Basic residues" evidence="2">
    <location>
        <begin position="1283"/>
        <end position="1292"/>
    </location>
</feature>
<feature type="compositionally biased region" description="Gly residues" evidence="2">
    <location>
        <begin position="1246"/>
        <end position="1255"/>
    </location>
</feature>
<dbReference type="Proteomes" id="UP001239445">
    <property type="component" value="Unassembled WGS sequence"/>
</dbReference>
<feature type="region of interest" description="Disordered" evidence="2">
    <location>
        <begin position="914"/>
        <end position="933"/>
    </location>
</feature>
<feature type="compositionally biased region" description="Polar residues" evidence="2">
    <location>
        <begin position="184"/>
        <end position="196"/>
    </location>
</feature>
<dbReference type="InterPro" id="IPR000953">
    <property type="entry name" value="Chromo/chromo_shadow_dom"/>
</dbReference>
<feature type="region of interest" description="Disordered" evidence="2">
    <location>
        <begin position="1205"/>
        <end position="1292"/>
    </location>
</feature>
<keyword evidence="4" id="KW-0808">Transferase</keyword>
<keyword evidence="5" id="KW-1185">Reference proteome</keyword>
<evidence type="ECO:0000313" key="4">
    <source>
        <dbReference type="EMBL" id="KAK1760813.1"/>
    </source>
</evidence>
<comment type="subunit">
    <text evidence="1">Component of the NuA4 histone acetyltransferase complex.</text>
</comment>
<evidence type="ECO:0000256" key="2">
    <source>
        <dbReference type="SAM" id="MobiDB-lite"/>
    </source>
</evidence>
<dbReference type="InterPro" id="IPR038609">
    <property type="entry name" value="HDA1_su2/3_sf"/>
</dbReference>
<reference evidence="4" key="1">
    <citation type="submission" date="2023-06" db="EMBL/GenBank/DDBJ databases">
        <title>Genome-scale phylogeny and comparative genomics of the fungal order Sordariales.</title>
        <authorList>
            <consortium name="Lawrence Berkeley National Laboratory"/>
            <person name="Hensen N."/>
            <person name="Bonometti L."/>
            <person name="Westerberg I."/>
            <person name="Brannstrom I.O."/>
            <person name="Guillou S."/>
            <person name="Cros-Aarteil S."/>
            <person name="Calhoun S."/>
            <person name="Haridas S."/>
            <person name="Kuo A."/>
            <person name="Mondo S."/>
            <person name="Pangilinan J."/>
            <person name="Riley R."/>
            <person name="Labutti K."/>
            <person name="Andreopoulos B."/>
            <person name="Lipzen A."/>
            <person name="Chen C."/>
            <person name="Yanf M."/>
            <person name="Daum C."/>
            <person name="Ng V."/>
            <person name="Clum A."/>
            <person name="Steindorff A."/>
            <person name="Ohm R."/>
            <person name="Martin F."/>
            <person name="Silar P."/>
            <person name="Natvig D."/>
            <person name="Lalanne C."/>
            <person name="Gautier V."/>
            <person name="Ament-Velasquez S.L."/>
            <person name="Kruys A."/>
            <person name="Hutchinson M.I."/>
            <person name="Powell A.J."/>
            <person name="Barry K."/>
            <person name="Miller A.N."/>
            <person name="Grigoriev I.V."/>
            <person name="Debuchy R."/>
            <person name="Gladieux P."/>
            <person name="Thoren M.H."/>
            <person name="Johannesson H."/>
        </authorList>
    </citation>
    <scope>NUCLEOTIDE SEQUENCE</scope>
    <source>
        <strain evidence="4">PSN4</strain>
    </source>
</reference>
<feature type="compositionally biased region" description="Basic and acidic residues" evidence="2">
    <location>
        <begin position="111"/>
        <end position="120"/>
    </location>
</feature>
<feature type="region of interest" description="Disordered" evidence="2">
    <location>
        <begin position="45"/>
        <end position="138"/>
    </location>
</feature>
<gene>
    <name evidence="4" type="ORF">QBC47DRAFT_396797</name>
</gene>
<dbReference type="SUPFAM" id="SSF54160">
    <property type="entry name" value="Chromo domain-like"/>
    <property type="match status" value="1"/>
</dbReference>
<evidence type="ECO:0000256" key="1">
    <source>
        <dbReference type="ARBA" id="ARBA00011353"/>
    </source>
</evidence>
<feature type="region of interest" description="Disordered" evidence="2">
    <location>
        <begin position="462"/>
        <end position="485"/>
    </location>
</feature>
<protein>
    <submittedName>
        <fullName evidence="4">Citron Rho-interacting kinase</fullName>
    </submittedName>
</protein>
<organism evidence="4 5">
    <name type="scientific">Echria macrotheca</name>
    <dbReference type="NCBI Taxonomy" id="438768"/>
    <lineage>
        <taxon>Eukaryota</taxon>
        <taxon>Fungi</taxon>
        <taxon>Dikarya</taxon>
        <taxon>Ascomycota</taxon>
        <taxon>Pezizomycotina</taxon>
        <taxon>Sordariomycetes</taxon>
        <taxon>Sordariomycetidae</taxon>
        <taxon>Sordariales</taxon>
        <taxon>Schizotheciaceae</taxon>
        <taxon>Echria</taxon>
    </lineage>
</organism>
<feature type="compositionally biased region" description="Polar residues" evidence="2">
    <location>
        <begin position="278"/>
        <end position="307"/>
    </location>
</feature>
<dbReference type="GO" id="GO:0016301">
    <property type="term" value="F:kinase activity"/>
    <property type="evidence" value="ECO:0007669"/>
    <property type="project" value="UniProtKB-KW"/>
</dbReference>
<feature type="region of interest" description="Disordered" evidence="2">
    <location>
        <begin position="173"/>
        <end position="231"/>
    </location>
</feature>
<dbReference type="GO" id="GO:0006338">
    <property type="term" value="P:chromatin remodeling"/>
    <property type="evidence" value="ECO:0007669"/>
    <property type="project" value="UniProtKB-ARBA"/>
</dbReference>
<feature type="compositionally biased region" description="Basic and acidic residues" evidence="2">
    <location>
        <begin position="64"/>
        <end position="82"/>
    </location>
</feature>
<name>A0AAJ0FEZ2_9PEZI</name>
<accession>A0AAJ0FEZ2</accession>